<name>A0A6A6H0C4_VIRVR</name>
<dbReference type="Proteomes" id="UP000800092">
    <property type="component" value="Unassembled WGS sequence"/>
</dbReference>
<accession>A0A6A6H0C4</accession>
<dbReference type="AlphaFoldDB" id="A0A6A6H0C4"/>
<evidence type="ECO:0008006" key="4">
    <source>
        <dbReference type="Google" id="ProtNLM"/>
    </source>
</evidence>
<reference evidence="2" key="1">
    <citation type="journal article" date="2020" name="Stud. Mycol.">
        <title>101 Dothideomycetes genomes: a test case for predicting lifestyles and emergence of pathogens.</title>
        <authorList>
            <person name="Haridas S."/>
            <person name="Albert R."/>
            <person name="Binder M."/>
            <person name="Bloem J."/>
            <person name="Labutti K."/>
            <person name="Salamov A."/>
            <person name="Andreopoulos B."/>
            <person name="Baker S."/>
            <person name="Barry K."/>
            <person name="Bills G."/>
            <person name="Bluhm B."/>
            <person name="Cannon C."/>
            <person name="Castanera R."/>
            <person name="Culley D."/>
            <person name="Daum C."/>
            <person name="Ezra D."/>
            <person name="Gonzalez J."/>
            <person name="Henrissat B."/>
            <person name="Kuo A."/>
            <person name="Liang C."/>
            <person name="Lipzen A."/>
            <person name="Lutzoni F."/>
            <person name="Magnuson J."/>
            <person name="Mondo S."/>
            <person name="Nolan M."/>
            <person name="Ohm R."/>
            <person name="Pangilinan J."/>
            <person name="Park H.-J."/>
            <person name="Ramirez L."/>
            <person name="Alfaro M."/>
            <person name="Sun H."/>
            <person name="Tritt A."/>
            <person name="Yoshinaga Y."/>
            <person name="Zwiers L.-H."/>
            <person name="Turgeon B."/>
            <person name="Goodwin S."/>
            <person name="Spatafora J."/>
            <person name="Crous P."/>
            <person name="Grigoriev I."/>
        </authorList>
    </citation>
    <scope>NUCLEOTIDE SEQUENCE</scope>
    <source>
        <strain evidence="2">Tuck. ex Michener</strain>
    </source>
</reference>
<evidence type="ECO:0000313" key="2">
    <source>
        <dbReference type="EMBL" id="KAF2231475.1"/>
    </source>
</evidence>
<organism evidence="2 3">
    <name type="scientific">Viridothelium virens</name>
    <name type="common">Speckled blister lichen</name>
    <name type="synonym">Trypethelium virens</name>
    <dbReference type="NCBI Taxonomy" id="1048519"/>
    <lineage>
        <taxon>Eukaryota</taxon>
        <taxon>Fungi</taxon>
        <taxon>Dikarya</taxon>
        <taxon>Ascomycota</taxon>
        <taxon>Pezizomycotina</taxon>
        <taxon>Dothideomycetes</taxon>
        <taxon>Dothideomycetes incertae sedis</taxon>
        <taxon>Trypetheliales</taxon>
        <taxon>Trypetheliaceae</taxon>
        <taxon>Viridothelium</taxon>
    </lineage>
</organism>
<dbReference type="PANTHER" id="PTHR37948:SF1">
    <property type="entry name" value="BLL5189 PROTEIN"/>
    <property type="match status" value="1"/>
</dbReference>
<dbReference type="OrthoDB" id="4850at2759"/>
<evidence type="ECO:0000256" key="1">
    <source>
        <dbReference type="SAM" id="MobiDB-lite"/>
    </source>
</evidence>
<protein>
    <recommendedName>
        <fullName evidence="4">Vegetatible incompatibility protein HET-E-1</fullName>
    </recommendedName>
</protein>
<evidence type="ECO:0000313" key="3">
    <source>
        <dbReference type="Proteomes" id="UP000800092"/>
    </source>
</evidence>
<dbReference type="PANTHER" id="PTHR37948">
    <property type="entry name" value="ZGC:113208"/>
    <property type="match status" value="1"/>
</dbReference>
<proteinExistence type="predicted"/>
<dbReference type="EMBL" id="ML991826">
    <property type="protein sequence ID" value="KAF2231475.1"/>
    <property type="molecule type" value="Genomic_DNA"/>
</dbReference>
<feature type="region of interest" description="Disordered" evidence="1">
    <location>
        <begin position="21"/>
        <end position="107"/>
    </location>
</feature>
<feature type="compositionally biased region" description="Basic and acidic residues" evidence="1">
    <location>
        <begin position="22"/>
        <end position="37"/>
    </location>
</feature>
<gene>
    <name evidence="2" type="ORF">EV356DRAFT_535452</name>
</gene>
<feature type="compositionally biased region" description="Polar residues" evidence="1">
    <location>
        <begin position="72"/>
        <end position="82"/>
    </location>
</feature>
<sequence>MSTYELQRLEKIKRNAGLLKELGLDAKLKPSSHDARPSKKRKLNQFDAPRPTRSSSRIAASERPSYSDEKVSTTPIPSSRSNNPRKKTTRSKNSPPPQTTKDEPIDASIAGVEEIRAGWTDWKAEAPSPTRDTHGAFRFPDHADFTPNKSPEEILREGCFGGSYFRPLYSRHLGITVSDDWKELPSSWVAGLNVERVLANPEYDAEVNKFGVACGQSIEEWEASGWINHKYDVRGWFQWYCRFFLGRRCEDDERQISRWKKCVGETGRWRRLLLKKYKAMDVRDVFDDGEDEDSREVSPVMHQTCHHWAFEVKQDILDAFWASER</sequence>
<keyword evidence="3" id="KW-1185">Reference proteome</keyword>